<dbReference type="GO" id="GO:0005829">
    <property type="term" value="C:cytosol"/>
    <property type="evidence" value="ECO:0007669"/>
    <property type="project" value="TreeGrafter"/>
</dbReference>
<gene>
    <name evidence="9 12" type="primary">glgB</name>
    <name evidence="12" type="ORF">GCM10011410_00100</name>
</gene>
<evidence type="ECO:0000256" key="4">
    <source>
        <dbReference type="ARBA" id="ARBA00022600"/>
    </source>
</evidence>
<dbReference type="InterPro" id="IPR037439">
    <property type="entry name" value="Branching_enzy"/>
</dbReference>
<feature type="active site" description="Proton donor" evidence="9 10">
    <location>
        <position position="460"/>
    </location>
</feature>
<dbReference type="InterPro" id="IPR006407">
    <property type="entry name" value="GlgB"/>
</dbReference>
<reference evidence="12" key="2">
    <citation type="submission" date="2020-09" db="EMBL/GenBank/DDBJ databases">
        <authorList>
            <person name="Sun Q."/>
            <person name="Zhou Y."/>
        </authorList>
    </citation>
    <scope>NUCLEOTIDE SEQUENCE</scope>
    <source>
        <strain evidence="12">CGMCC 1.15478</strain>
    </source>
</reference>
<comment type="subunit">
    <text evidence="9">Monomer.</text>
</comment>
<dbReference type="Gene3D" id="2.60.40.10">
    <property type="entry name" value="Immunoglobulins"/>
    <property type="match status" value="2"/>
</dbReference>
<dbReference type="AlphaFoldDB" id="A0A916TYQ0"/>
<evidence type="ECO:0000256" key="3">
    <source>
        <dbReference type="ARBA" id="ARBA00009000"/>
    </source>
</evidence>
<evidence type="ECO:0000256" key="7">
    <source>
        <dbReference type="ARBA" id="ARBA00023056"/>
    </source>
</evidence>
<dbReference type="InterPro" id="IPR013783">
    <property type="entry name" value="Ig-like_fold"/>
</dbReference>
<dbReference type="Pfam" id="PF02806">
    <property type="entry name" value="Alpha-amylase_C"/>
    <property type="match status" value="1"/>
</dbReference>
<dbReference type="InterPro" id="IPR017853">
    <property type="entry name" value="GH"/>
</dbReference>
<keyword evidence="6 9" id="KW-0808">Transferase</keyword>
<evidence type="ECO:0000256" key="8">
    <source>
        <dbReference type="ARBA" id="ARBA00023277"/>
    </source>
</evidence>
<dbReference type="NCBIfam" id="NF003811">
    <property type="entry name" value="PRK05402.1"/>
    <property type="match status" value="1"/>
</dbReference>
<dbReference type="RefSeq" id="WP_229675611.1">
    <property type="nucleotide sequence ID" value="NZ_BMJH01000001.1"/>
</dbReference>
<dbReference type="SUPFAM" id="SSF51011">
    <property type="entry name" value="Glycosyl hydrolase domain"/>
    <property type="match status" value="1"/>
</dbReference>
<sequence length="738" mass="82096">MTASQTSRSEPLSARERQRLLTGVHSNPHAALGAHRQDGQITIRVLRPYAEAVHLRTAPGIAHEMHAEGDGLFSITLAEPASPDYTIDARYADSNHVTPDGYSLPPSVSDRDLAAFSEGRCAELWKVLGAHHRNFNGVNGVGFTVWAPHAQGVFVTGDFDHWSGRTFPMRLLPGNVWEVFVPGAKPGDLYKFRIHTPSGRIVEKADPMAQATEVPPATASQVCTSAYQWNDTAWMRDRQSEPWTARPVSIYEVHAGSWSGTHSPTTYRELAETLIPYVQERGFTHIEFMPLTGHPYGGSWGYQVTSYYAPTPKYGTPDDFRYLIDTCHQAGIGVILDWVPAHFPRDDWALARFDGLPLYEHPDPQRGEHPDWGTYIFDWGRAEVRNFLTSNALYWLTNFHIDGLRVDAVASMLYLDYSRPPGGWKPNEIGGRENLDAVTFLQELTTAVENHAPGAITIAEDSTTWPGVTRPVRLGGLGFTFKWNMGWMNDVLRYISREPQHRGYHHNEVTFSLMNVASEQFLLPLSHDEVVHGKGTLWSRIPGTSATKASVLRALLASMWAHPGKKLLFMGQEFGQSDEWCEMRGVDWFETNPSTHDGALHNGITRLVDHLNSAYRSEAALWQSDGQPETFTWIDASDTHNSVVSFLRHHRGSPSIACVVNFSSTALHDYRLGLPQLGTWTEIVNTDAEEYGGHGIGNFGAVLATDEPWHGHRASAVITIPAASALWLRAPQAQSTLG</sequence>
<dbReference type="Pfam" id="PF02922">
    <property type="entry name" value="CBM_48"/>
    <property type="match status" value="1"/>
</dbReference>
<keyword evidence="8 9" id="KW-0119">Carbohydrate metabolism</keyword>
<dbReference type="PANTHER" id="PTHR43651">
    <property type="entry name" value="1,4-ALPHA-GLUCAN-BRANCHING ENZYME"/>
    <property type="match status" value="1"/>
</dbReference>
<dbReference type="Pfam" id="PF22019">
    <property type="entry name" value="GlgB_N"/>
    <property type="match status" value="1"/>
</dbReference>
<dbReference type="FunFam" id="2.60.40.1180:FF:000002">
    <property type="entry name" value="1,4-alpha-glucan branching enzyme GlgB"/>
    <property type="match status" value="1"/>
</dbReference>
<dbReference type="Proteomes" id="UP000641514">
    <property type="component" value="Unassembled WGS sequence"/>
</dbReference>
<dbReference type="InterPro" id="IPR014756">
    <property type="entry name" value="Ig_E-set"/>
</dbReference>
<keyword evidence="7 9" id="KW-0320">Glycogen biosynthesis</keyword>
<feature type="active site" description="Nucleophile" evidence="9 10">
    <location>
        <position position="407"/>
    </location>
</feature>
<dbReference type="EC" id="2.4.1.18" evidence="9"/>
<organism evidence="12 13">
    <name type="scientific">Hoyosella rhizosphaerae</name>
    <dbReference type="NCBI Taxonomy" id="1755582"/>
    <lineage>
        <taxon>Bacteria</taxon>
        <taxon>Bacillati</taxon>
        <taxon>Actinomycetota</taxon>
        <taxon>Actinomycetes</taxon>
        <taxon>Mycobacteriales</taxon>
        <taxon>Hoyosellaceae</taxon>
        <taxon>Hoyosella</taxon>
    </lineage>
</organism>
<dbReference type="Gene3D" id="3.20.20.80">
    <property type="entry name" value="Glycosidases"/>
    <property type="match status" value="1"/>
</dbReference>
<evidence type="ECO:0000256" key="9">
    <source>
        <dbReference type="HAMAP-Rule" id="MF_00685"/>
    </source>
</evidence>
<feature type="domain" description="Glycosyl hydrolase family 13 catalytic" evidence="11">
    <location>
        <begin position="221"/>
        <end position="595"/>
    </location>
</feature>
<dbReference type="GO" id="GO:0004553">
    <property type="term" value="F:hydrolase activity, hydrolyzing O-glycosyl compounds"/>
    <property type="evidence" value="ECO:0007669"/>
    <property type="project" value="InterPro"/>
</dbReference>
<name>A0A916TYQ0_9ACTN</name>
<dbReference type="PANTHER" id="PTHR43651:SF3">
    <property type="entry name" value="1,4-ALPHA-GLUCAN-BRANCHING ENZYME"/>
    <property type="match status" value="1"/>
</dbReference>
<dbReference type="FunFam" id="3.20.20.80:FF:000003">
    <property type="entry name" value="1,4-alpha-glucan branching enzyme GlgB"/>
    <property type="match status" value="1"/>
</dbReference>
<dbReference type="InterPro" id="IPR006047">
    <property type="entry name" value="GH13_cat_dom"/>
</dbReference>
<keyword evidence="13" id="KW-1185">Reference proteome</keyword>
<dbReference type="InterPro" id="IPR004193">
    <property type="entry name" value="Glyco_hydro_13_N"/>
</dbReference>
<comment type="pathway">
    <text evidence="2 9">Glycan biosynthesis; glycogen biosynthesis.</text>
</comment>
<dbReference type="GO" id="GO:0043169">
    <property type="term" value="F:cation binding"/>
    <property type="evidence" value="ECO:0007669"/>
    <property type="project" value="InterPro"/>
</dbReference>
<dbReference type="SMART" id="SM00642">
    <property type="entry name" value="Aamy"/>
    <property type="match status" value="1"/>
</dbReference>
<dbReference type="EMBL" id="BMJH01000001">
    <property type="protein sequence ID" value="GGC51777.1"/>
    <property type="molecule type" value="Genomic_DNA"/>
</dbReference>
<evidence type="ECO:0000256" key="2">
    <source>
        <dbReference type="ARBA" id="ARBA00004964"/>
    </source>
</evidence>
<dbReference type="InterPro" id="IPR054169">
    <property type="entry name" value="GlgB_N"/>
</dbReference>
<evidence type="ECO:0000259" key="11">
    <source>
        <dbReference type="SMART" id="SM00642"/>
    </source>
</evidence>
<reference evidence="12" key="1">
    <citation type="journal article" date="2014" name="Int. J. Syst. Evol. Microbiol.">
        <title>Complete genome sequence of Corynebacterium casei LMG S-19264T (=DSM 44701T), isolated from a smear-ripened cheese.</title>
        <authorList>
            <consortium name="US DOE Joint Genome Institute (JGI-PGF)"/>
            <person name="Walter F."/>
            <person name="Albersmeier A."/>
            <person name="Kalinowski J."/>
            <person name="Ruckert C."/>
        </authorList>
    </citation>
    <scope>NUCLEOTIDE SEQUENCE</scope>
    <source>
        <strain evidence="12">CGMCC 1.15478</strain>
    </source>
</reference>
<dbReference type="HAMAP" id="MF_00685">
    <property type="entry name" value="GlgB"/>
    <property type="match status" value="1"/>
</dbReference>
<evidence type="ECO:0000313" key="13">
    <source>
        <dbReference type="Proteomes" id="UP000641514"/>
    </source>
</evidence>
<dbReference type="Pfam" id="PF00128">
    <property type="entry name" value="Alpha-amylase"/>
    <property type="match status" value="2"/>
</dbReference>
<evidence type="ECO:0000256" key="1">
    <source>
        <dbReference type="ARBA" id="ARBA00000826"/>
    </source>
</evidence>
<dbReference type="NCBIfam" id="NF008967">
    <property type="entry name" value="PRK12313.1"/>
    <property type="match status" value="1"/>
</dbReference>
<comment type="function">
    <text evidence="9">Catalyzes the formation of the alpha-1,6-glucosidic linkages in glycogen by scission of a 1,4-alpha-linked oligosaccharide from growing alpha-1,4-glucan chains and the subsequent attachment of the oligosaccharide to the alpha-1,6 position.</text>
</comment>
<keyword evidence="5 9" id="KW-0328">Glycosyltransferase</keyword>
<proteinExistence type="inferred from homology"/>
<dbReference type="NCBIfam" id="TIGR01515">
    <property type="entry name" value="branching_enzym"/>
    <property type="match status" value="1"/>
</dbReference>
<evidence type="ECO:0000256" key="10">
    <source>
        <dbReference type="PIRSR" id="PIRSR000463-1"/>
    </source>
</evidence>
<comment type="catalytic activity">
    <reaction evidence="1 9">
        <text>Transfers a segment of a (1-&gt;4)-alpha-D-glucan chain to a primary hydroxy group in a similar glucan chain.</text>
        <dbReference type="EC" id="2.4.1.18"/>
    </reaction>
</comment>
<dbReference type="SUPFAM" id="SSF51445">
    <property type="entry name" value="(Trans)glycosidases"/>
    <property type="match status" value="1"/>
</dbReference>
<evidence type="ECO:0000313" key="12">
    <source>
        <dbReference type="EMBL" id="GGC51777.1"/>
    </source>
</evidence>
<dbReference type="GO" id="GO:0005978">
    <property type="term" value="P:glycogen biosynthetic process"/>
    <property type="evidence" value="ECO:0007669"/>
    <property type="project" value="UniProtKB-UniRule"/>
</dbReference>
<dbReference type="SUPFAM" id="SSF81296">
    <property type="entry name" value="E set domains"/>
    <property type="match status" value="2"/>
</dbReference>
<evidence type="ECO:0000256" key="6">
    <source>
        <dbReference type="ARBA" id="ARBA00022679"/>
    </source>
</evidence>
<evidence type="ECO:0000256" key="5">
    <source>
        <dbReference type="ARBA" id="ARBA00022676"/>
    </source>
</evidence>
<comment type="similarity">
    <text evidence="3 9">Belongs to the glycosyl hydrolase 13 family. GlgB subfamily.</text>
</comment>
<dbReference type="Gene3D" id="2.60.40.1180">
    <property type="entry name" value="Golgi alpha-mannosidase II"/>
    <property type="match status" value="1"/>
</dbReference>
<protein>
    <recommendedName>
        <fullName evidence="9">1,4-alpha-glucan branching enzyme GlgB</fullName>
        <ecNumber evidence="9">2.4.1.18</ecNumber>
    </recommendedName>
    <alternativeName>
        <fullName evidence="9">1,4-alpha-D-glucan:1,4-alpha-D-glucan 6-glucosyl-transferase</fullName>
    </alternativeName>
    <alternativeName>
        <fullName evidence="9">Alpha-(1-&gt;4)-glucan branching enzyme</fullName>
    </alternativeName>
    <alternativeName>
        <fullName evidence="9">Glycogen branching enzyme</fullName>
        <shortName evidence="9">BE</shortName>
    </alternativeName>
</protein>
<dbReference type="InterPro" id="IPR006048">
    <property type="entry name" value="A-amylase/branching_C"/>
</dbReference>
<accession>A0A916TYQ0</accession>
<keyword evidence="4 9" id="KW-0321">Glycogen metabolism</keyword>
<dbReference type="InterPro" id="IPR013780">
    <property type="entry name" value="Glyco_hydro_b"/>
</dbReference>
<dbReference type="CDD" id="cd02855">
    <property type="entry name" value="E_set_GBE_prok_N"/>
    <property type="match status" value="1"/>
</dbReference>
<dbReference type="GO" id="GO:0003844">
    <property type="term" value="F:1,4-alpha-glucan branching enzyme activity"/>
    <property type="evidence" value="ECO:0007669"/>
    <property type="project" value="UniProtKB-UniRule"/>
</dbReference>
<dbReference type="InterPro" id="IPR044143">
    <property type="entry name" value="GlgB_N_E_set_prok"/>
</dbReference>
<comment type="caution">
    <text evidence="12">The sequence shown here is derived from an EMBL/GenBank/DDBJ whole genome shotgun (WGS) entry which is preliminary data.</text>
</comment>
<dbReference type="PIRSF" id="PIRSF000463">
    <property type="entry name" value="GlgB"/>
    <property type="match status" value="1"/>
</dbReference>
<dbReference type="CDD" id="cd11322">
    <property type="entry name" value="AmyAc_Glg_BE"/>
    <property type="match status" value="1"/>
</dbReference>